<evidence type="ECO:0000256" key="1">
    <source>
        <dbReference type="PROSITE-ProRule" id="PRU00023"/>
    </source>
</evidence>
<accession>A0A1I7V1C0</accession>
<reference evidence="5" key="1">
    <citation type="submission" date="2016-11" db="UniProtKB">
        <authorList>
            <consortium name="WormBaseParasite"/>
        </authorList>
    </citation>
    <scope>IDENTIFICATION</scope>
</reference>
<name>A0A1I7V1C0_9PELO</name>
<organism evidence="4 5">
    <name type="scientific">Caenorhabditis tropicalis</name>
    <dbReference type="NCBI Taxonomy" id="1561998"/>
    <lineage>
        <taxon>Eukaryota</taxon>
        <taxon>Metazoa</taxon>
        <taxon>Ecdysozoa</taxon>
        <taxon>Nematoda</taxon>
        <taxon>Chromadorea</taxon>
        <taxon>Rhabditida</taxon>
        <taxon>Rhabditina</taxon>
        <taxon>Rhabditomorpha</taxon>
        <taxon>Rhabditoidea</taxon>
        <taxon>Rhabditidae</taxon>
        <taxon>Peloderinae</taxon>
        <taxon>Caenorhabditis</taxon>
    </lineage>
</organism>
<dbReference type="PROSITE" id="PS50088">
    <property type="entry name" value="ANK_REPEAT"/>
    <property type="match status" value="1"/>
</dbReference>
<keyword evidence="1" id="KW-0040">ANK repeat</keyword>
<dbReference type="PANTHER" id="PTHR22956:SF18">
    <property type="entry name" value="ANK_REP_REGION DOMAIN-CONTAINING PROTEIN-RELATED"/>
    <property type="match status" value="1"/>
</dbReference>
<dbReference type="SUPFAM" id="SSF48403">
    <property type="entry name" value="Ankyrin repeat"/>
    <property type="match status" value="1"/>
</dbReference>
<dbReference type="eggNOG" id="ENOG502TH2A">
    <property type="taxonomic scope" value="Eukaryota"/>
</dbReference>
<keyword evidence="4" id="KW-1185">Reference proteome</keyword>
<evidence type="ECO:0000313" key="5">
    <source>
        <dbReference type="WBParaSite" id="Csp11.Scaffold630.g21417.t2"/>
    </source>
</evidence>
<keyword evidence="2" id="KW-0732">Signal</keyword>
<evidence type="ECO:0000259" key="3">
    <source>
        <dbReference type="Pfam" id="PF07735"/>
    </source>
</evidence>
<dbReference type="Proteomes" id="UP000095282">
    <property type="component" value="Unplaced"/>
</dbReference>
<dbReference type="InterPro" id="IPR053345">
    <property type="entry name" value="Ankyrin_repeat-containing"/>
</dbReference>
<protein>
    <submittedName>
        <fullName evidence="5">ANK_REP_REGION domain-containing protein</fullName>
    </submittedName>
</protein>
<dbReference type="InterPro" id="IPR002110">
    <property type="entry name" value="Ankyrin_rpt"/>
</dbReference>
<sequence>MFLLLRLPLLCIQEVTDQWEIIELINFSLLSKRARRISKRKKGNGLKVELKLNTFSPSLHCDYICRLTMEQETRGAARVENISSFLQAAQHLMDVLNCPFERIFIEFIHLLTNGQLIMLIDWLNGVKNEINEVWIQRATPSLLELFIERFRKRIRRLEVISTQFKWGDIVQKRSNFKISHTFYSCDSEWVHLDFLLSIDCEKIFAYETELTAEDLNVFLRNWQEGKTNQRLKEMLGVNVADDLNETLNAGTTAQNAAKAFGDDYKTNLENLWAMVNLTDALNYLDALSQASIQLKTNYTSLSSITNDLEGLKDEFAAVDKGLTEVNGMKHVARMLSSAQEFFESMKSNPLQSRYLTPGFPNGTSDMKLLFKEVKEDWLKSILAKDNEEGWSTLVKELDGFKALSEKSEAVSASWKSLEAIANLKELSATTNLWSEISATSLNSAEVRSVQESAPEIGKCLNGLQQFPDNFEIDSFKTVSDKVKGLARLATNSYRLFGQLTSIHSLQNDTLVDSLITKINQTDTSDDIKVGAVVQSIRDDKDFRELIGGIYNASLIMKKIEGEGHSKVLNFKGINLSLMINMQEEFEKTQLISSLDCLKNENFDDSKISETLKFGSDLRALGLHSKQDKTTVQFLKQMVQFKKSYVDLIGTSNNRTAVSYFSSLDKPLSISKDLAKGVELVKNLAGLQANEQLINKVAGSKKEILDEMNRVLPSIDISSFTNGLLKMVQDLKSLVSRIPSEMTLEKYEKLFGAASGISGVPINSTLLIDPVSTALLASKRKTESNLFRELGGFELDYSSHQKELNTASLTVIKLKQYFERLFSDSKGDNDKEESQNSWIAAPFVVAVLAGIGGHFGYWRMQKDPNSFLYLIQALPTEKNRFGRAYWDSPDNRLLPIHDAIRSSKFEKFKKEVDNGANVNAFCSCSNDPRTTFYAAPIHLAYLEEDPKFVEYLIKNGAQLDLLDSAYQTANDYYLSGSFQKLSISPKLEGKQFSRRVPPQLKPEEFQINGSGISFESSYPKFHKKFGGQTGQIKDATHIVFPVTKEGNQINLETYEDDLPFLFCGKMIMSESWIKKNDEKPGRKLKIDYTKDRVTSVFYNGRGYDTVCQIYTHIQERRIPYLAKIKAYFYGQTAQYWYPMAATVNLLGGVSMSHELLPKHNDPIMMNEPNKYSFYYFKNRGPIFIFTDNPEEVMKKRSYLRNNNWITWTETRSFIDFVLKFEFPEFPPKKGEKVERTRLPETFDYNKDDEMANHGLLIPDTANVLCSDAGIKGDPLS</sequence>
<dbReference type="PANTHER" id="PTHR22956">
    <property type="entry name" value="ANKYRIN REPEAT-CONTAINING PROTEIN F37A4.4-RELATED-RELATED"/>
    <property type="match status" value="1"/>
</dbReference>
<feature type="signal peptide" evidence="2">
    <location>
        <begin position="1"/>
        <end position="18"/>
    </location>
</feature>
<evidence type="ECO:0000256" key="2">
    <source>
        <dbReference type="SAM" id="SignalP"/>
    </source>
</evidence>
<proteinExistence type="predicted"/>
<dbReference type="InterPro" id="IPR036770">
    <property type="entry name" value="Ankyrin_rpt-contain_sf"/>
</dbReference>
<feature type="domain" description="Sdz-33 F-box" evidence="3">
    <location>
        <begin position="175"/>
        <end position="234"/>
    </location>
</feature>
<dbReference type="Gene3D" id="1.25.40.20">
    <property type="entry name" value="Ankyrin repeat-containing domain"/>
    <property type="match status" value="1"/>
</dbReference>
<evidence type="ECO:0000313" key="4">
    <source>
        <dbReference type="Proteomes" id="UP000095282"/>
    </source>
</evidence>
<dbReference type="WBParaSite" id="Csp11.Scaffold630.g21417.t2">
    <property type="protein sequence ID" value="Csp11.Scaffold630.g21417.t2"/>
    <property type="gene ID" value="Csp11.Scaffold630.g21417"/>
</dbReference>
<dbReference type="InterPro" id="IPR012885">
    <property type="entry name" value="F-box_Sdz-33"/>
</dbReference>
<dbReference type="Pfam" id="PF07735">
    <property type="entry name" value="FBA_2"/>
    <property type="match status" value="1"/>
</dbReference>
<feature type="chain" id="PRO_5009309775" evidence="2">
    <location>
        <begin position="19"/>
        <end position="1275"/>
    </location>
</feature>
<dbReference type="AlphaFoldDB" id="A0A1I7V1C0"/>
<feature type="repeat" description="ANK" evidence="1">
    <location>
        <begin position="935"/>
        <end position="963"/>
    </location>
</feature>